<comment type="caution">
    <text evidence="3">The sequence shown here is derived from an EMBL/GenBank/DDBJ whole genome shotgun (WGS) entry which is preliminary data.</text>
</comment>
<reference evidence="3 4" key="1">
    <citation type="submission" date="2017-10" db="EMBL/GenBank/DDBJ databases">
        <authorList>
            <person name="Regsiter A."/>
            <person name="William W."/>
        </authorList>
    </citation>
    <scope>NUCLEOTIDE SEQUENCE [LARGE SCALE GENOMIC DNA]</scope>
    <source>
        <strain evidence="3 4">CFBP6984</strain>
    </source>
</reference>
<comment type="catalytic activity">
    <reaction evidence="1">
        <text>L-tryptophan + O2 = N-formyl-L-kynurenine</text>
        <dbReference type="Rhea" id="RHEA:24536"/>
        <dbReference type="ChEBI" id="CHEBI:15379"/>
        <dbReference type="ChEBI" id="CHEBI:57912"/>
        <dbReference type="ChEBI" id="CHEBI:58629"/>
        <dbReference type="EC" id="1.13.11.11"/>
    </reaction>
</comment>
<evidence type="ECO:0000256" key="1">
    <source>
        <dbReference type="HAMAP-Rule" id="MF_01972"/>
    </source>
</evidence>
<evidence type="ECO:0000313" key="3">
    <source>
        <dbReference type="EMBL" id="SON83540.1"/>
    </source>
</evidence>
<dbReference type="GO" id="GO:0004833">
    <property type="term" value="F:L-tryptophan 2,3-dioxygenase activity"/>
    <property type="evidence" value="ECO:0007669"/>
    <property type="project" value="UniProtKB-EC"/>
</dbReference>
<organism evidence="3 4">
    <name type="scientific">Xanthomonas campestris pv. phaseoli</name>
    <dbReference type="NCBI Taxonomy" id="317013"/>
    <lineage>
        <taxon>Bacteria</taxon>
        <taxon>Pseudomonadati</taxon>
        <taxon>Pseudomonadota</taxon>
        <taxon>Gammaproteobacteria</taxon>
        <taxon>Lysobacterales</taxon>
        <taxon>Lysobacteraceae</taxon>
        <taxon>Xanthomonas</taxon>
    </lineage>
</organism>
<comment type="similarity">
    <text evidence="1">Belongs to the tryptophan 2,3-dioxygenase family.</text>
</comment>
<feature type="binding site" evidence="1">
    <location>
        <position position="312"/>
    </location>
    <ligand>
        <name>substrate</name>
    </ligand>
</feature>
<comment type="cofactor">
    <cofactor evidence="1">
        <name>heme</name>
        <dbReference type="ChEBI" id="CHEBI:30413"/>
    </cofactor>
    <text evidence="1">Binds 1 heme group per subunit.</text>
</comment>
<feature type="binding site" description="axial binding residue" evidence="1">
    <location>
        <position position="298"/>
    </location>
    <ligand>
        <name>heme</name>
        <dbReference type="ChEBI" id="CHEBI:30413"/>
    </ligand>
    <ligandPart>
        <name>Fe</name>
        <dbReference type="ChEBI" id="CHEBI:18248"/>
    </ligandPart>
</feature>
<evidence type="ECO:0000313" key="4">
    <source>
        <dbReference type="Proteomes" id="UP000234181"/>
    </source>
</evidence>
<dbReference type="InterPro" id="IPR004981">
    <property type="entry name" value="Trp_2_3_dOase"/>
</dbReference>
<feature type="binding site" evidence="1">
    <location>
        <position position="175"/>
    </location>
    <ligand>
        <name>substrate</name>
    </ligand>
</feature>
<keyword evidence="1" id="KW-0823">Tryptophan catabolism</keyword>
<keyword evidence="1" id="KW-0408">Iron</keyword>
<feature type="binding site" evidence="1">
    <location>
        <position position="171"/>
    </location>
    <ligand>
        <name>substrate</name>
    </ligand>
</feature>
<dbReference type="EC" id="1.13.11.11" evidence="1"/>
<comment type="subunit">
    <text evidence="1">Homotetramer.</text>
</comment>
<dbReference type="HAMAP" id="MF_01972">
    <property type="entry name" value="T23O"/>
    <property type="match status" value="1"/>
</dbReference>
<keyword evidence="1" id="KW-0479">Metal-binding</keyword>
<comment type="pathway">
    <text evidence="1">Amino-acid degradation; L-tryptophan degradation via kynurenine pathway; L-kynurenine from L-tryptophan: step 1/2.</text>
</comment>
<feature type="binding site" evidence="1">
    <location>
        <begin position="109"/>
        <end position="113"/>
    </location>
    <ligand>
        <name>substrate</name>
    </ligand>
</feature>
<name>A0ABY1TWI5_XANCH</name>
<dbReference type="Proteomes" id="UP000234181">
    <property type="component" value="Unassembled WGS sequence"/>
</dbReference>
<dbReference type="EMBL" id="OCYT01000109">
    <property type="protein sequence ID" value="SON83540.1"/>
    <property type="molecule type" value="Genomic_DNA"/>
</dbReference>
<proteinExistence type="inferred from homology"/>
<accession>A0ABY1TWI5</accession>
<comment type="function">
    <text evidence="1">Heme-dependent dioxygenase that catalyzes the oxidative cleavage of the L-tryptophan (L-Trp) pyrrole ring and converts L-tryptophan to N-formyl-L-kynurenine. Catalyzes the oxidative cleavage of the indole moiety.</text>
</comment>
<sequence>MAVGEYASSSAICNPPSAIRHPPSAIRQSRIPNPESRIPNPESPPLRYPAWPDLQRDAMPVDKNLRDLEPGIHTDLEGRLTYGGYLRLDQLLSAQQPLSEPAHHDEMLFIIQHQTSELWLKLLAHELRAAIVHLQRDEVWQCRKVLARSKQVLRQLTEQWSVLETLTPSEYMGFRDVLGPSSGFQSLQYRYIEFLLGNKNPQMLQVFAYDPHGQARLREALEAPSLYEEFLRYLARFGHAIPQHYQARDWTAAHVADDSLRPVFERIYENTDRYWREYALCEDLVDVETQFQLWRFRHMRTVMRVIGFKRGTGGSSGVGFLQQALALTFFPELFDVRTSVGVDSRPTQGGADARND</sequence>
<feature type="region of interest" description="Disordered" evidence="2">
    <location>
        <begin position="1"/>
        <end position="48"/>
    </location>
</feature>
<dbReference type="PANTHER" id="PTHR10138:SF0">
    <property type="entry name" value="TRYPTOPHAN 2,3-DIOXYGENASE"/>
    <property type="match status" value="1"/>
</dbReference>
<dbReference type="PANTHER" id="PTHR10138">
    <property type="entry name" value="TRYPTOPHAN 2,3-DIOXYGENASE"/>
    <property type="match status" value="1"/>
</dbReference>
<dbReference type="Pfam" id="PF03301">
    <property type="entry name" value="Trp_dioxygenase"/>
    <property type="match status" value="2"/>
</dbReference>
<keyword evidence="4" id="KW-1185">Reference proteome</keyword>
<dbReference type="Gene3D" id="1.20.58.480">
    <property type="match status" value="1"/>
</dbReference>
<keyword evidence="1 3" id="KW-0560">Oxidoreductase</keyword>
<protein>
    <recommendedName>
        <fullName evidence="1">Tryptophan 2,3-dioxygenase</fullName>
        <shortName evidence="1">TDO</shortName>
        <ecNumber evidence="1">1.13.11.11</ecNumber>
    </recommendedName>
    <alternativeName>
        <fullName evidence="1">Tryptamin 2,3-dioxygenase</fullName>
    </alternativeName>
    <alternativeName>
        <fullName evidence="1">Tryptophan oxygenase</fullName>
        <shortName evidence="1">TO</shortName>
        <shortName evidence="1">TRPO</shortName>
    </alternativeName>
    <alternativeName>
        <fullName evidence="1">Tryptophan pyrrolase</fullName>
    </alternativeName>
    <alternativeName>
        <fullName evidence="1">Tryptophanase</fullName>
    </alternativeName>
</protein>
<gene>
    <name evidence="1 3" type="primary">kynA</name>
    <name evidence="3" type="ORF">XAP6984_520072</name>
</gene>
<keyword evidence="1" id="KW-0223">Dioxygenase</keyword>
<dbReference type="InterPro" id="IPR037217">
    <property type="entry name" value="Trp/Indoleamine_2_3_dOase-like"/>
</dbReference>
<keyword evidence="1" id="KW-0349">Heme</keyword>
<evidence type="ECO:0000256" key="2">
    <source>
        <dbReference type="SAM" id="MobiDB-lite"/>
    </source>
</evidence>
<dbReference type="SUPFAM" id="SSF140959">
    <property type="entry name" value="Indolic compounds 2,3-dioxygenase-like"/>
    <property type="match status" value="1"/>
</dbReference>